<gene>
    <name evidence="1" type="ORF">H735_29705</name>
</gene>
<proteinExistence type="predicted"/>
<evidence type="ECO:0000313" key="2">
    <source>
        <dbReference type="Proteomes" id="UP000031586"/>
    </source>
</evidence>
<sequence>MSEKIEIEILEKYRRNERLCLTVDVLNSYTEYGMYYVSFSIEEKLNQTTIQFFYDLYSKQKIVNIKAIEDNITFSFGLCTEHIFDSQSYCFQFTSRSN</sequence>
<dbReference type="RefSeq" id="WP_020198171.1">
    <property type="nucleotide sequence ID" value="NZ_BAOH01000285.1"/>
</dbReference>
<dbReference type="EMBL" id="JPRD01000084">
    <property type="protein sequence ID" value="KIF45318.1"/>
    <property type="molecule type" value="Genomic_DNA"/>
</dbReference>
<protein>
    <submittedName>
        <fullName evidence="1">Uncharacterized protein</fullName>
    </submittedName>
</protein>
<dbReference type="Proteomes" id="UP000031586">
    <property type="component" value="Unassembled WGS sequence"/>
</dbReference>
<dbReference type="PATRIC" id="fig|1229493.5.peg.6018"/>
<name>A0A0C1V6J2_9VIBR</name>
<organism evidence="1 2">
    <name type="scientific">Vibrio owensii CAIM 1854 = LMG 25443</name>
    <dbReference type="NCBI Taxonomy" id="1229493"/>
    <lineage>
        <taxon>Bacteria</taxon>
        <taxon>Pseudomonadati</taxon>
        <taxon>Pseudomonadota</taxon>
        <taxon>Gammaproteobacteria</taxon>
        <taxon>Vibrionales</taxon>
        <taxon>Vibrionaceae</taxon>
        <taxon>Vibrio</taxon>
    </lineage>
</organism>
<reference evidence="1 2" key="1">
    <citation type="submission" date="2014-07" db="EMBL/GenBank/DDBJ databases">
        <title>Unique and conserved regions in Vibrio harveyi and related species in comparison with the shrimp pathogen Vibrio harveyi CAIM 1792.</title>
        <authorList>
            <person name="Espinoza-Valles I."/>
            <person name="Vora G."/>
            <person name="Leekitcharoenphon P."/>
            <person name="Ussery D."/>
            <person name="Hoj L."/>
            <person name="Gomez-Gil B."/>
        </authorList>
    </citation>
    <scope>NUCLEOTIDE SEQUENCE [LARGE SCALE GENOMIC DNA]</scope>
    <source>
        <strain evidence="2">CAIM 1854 / LMG 25443</strain>
    </source>
</reference>
<dbReference type="AlphaFoldDB" id="A0A0C1V6J2"/>
<accession>A0A0C1V6J2</accession>
<evidence type="ECO:0000313" key="1">
    <source>
        <dbReference type="EMBL" id="KIF45318.1"/>
    </source>
</evidence>
<comment type="caution">
    <text evidence="1">The sequence shown here is derived from an EMBL/GenBank/DDBJ whole genome shotgun (WGS) entry which is preliminary data.</text>
</comment>